<comment type="similarity">
    <text evidence="3 4">Belongs to the RlpA family.</text>
</comment>
<dbReference type="NCBIfam" id="TIGR00413">
    <property type="entry name" value="rlpA"/>
    <property type="match status" value="1"/>
</dbReference>
<dbReference type="InterPro" id="IPR009009">
    <property type="entry name" value="RlpA-like_DPBB"/>
</dbReference>
<dbReference type="EC" id="4.2.2.-" evidence="3"/>
<keyword evidence="1 3" id="KW-0456">Lyase</keyword>
<dbReference type="Gene3D" id="2.40.40.10">
    <property type="entry name" value="RlpA-like domain"/>
    <property type="match status" value="1"/>
</dbReference>
<dbReference type="PANTHER" id="PTHR34183">
    <property type="entry name" value="ENDOLYTIC PEPTIDOGLYCAN TRANSGLYCOSYLASE RLPA"/>
    <property type="match status" value="1"/>
</dbReference>
<accession>A0A345ZR13</accession>
<organism evidence="6 7">
    <name type="scientific">Pseudolabrys taiwanensis</name>
    <dbReference type="NCBI Taxonomy" id="331696"/>
    <lineage>
        <taxon>Bacteria</taxon>
        <taxon>Pseudomonadati</taxon>
        <taxon>Pseudomonadota</taxon>
        <taxon>Alphaproteobacteria</taxon>
        <taxon>Hyphomicrobiales</taxon>
        <taxon>Xanthobacteraceae</taxon>
        <taxon>Pseudolabrys</taxon>
    </lineage>
</organism>
<name>A0A345ZR13_9HYPH</name>
<gene>
    <name evidence="3" type="primary">rlpA</name>
    <name evidence="6" type="ORF">DW352_01810</name>
</gene>
<dbReference type="PANTHER" id="PTHR34183:SF8">
    <property type="entry name" value="ENDOLYTIC PEPTIDOGLYCAN TRANSGLYCOSYLASE RLPA-RELATED"/>
    <property type="match status" value="1"/>
</dbReference>
<dbReference type="RefSeq" id="WP_115687971.1">
    <property type="nucleotide sequence ID" value="NZ_CP031417.1"/>
</dbReference>
<keyword evidence="2 3" id="KW-0961">Cell wall biogenesis/degradation</keyword>
<evidence type="ECO:0000259" key="5">
    <source>
        <dbReference type="Pfam" id="PF03330"/>
    </source>
</evidence>
<dbReference type="CDD" id="cd22268">
    <property type="entry name" value="DPBB_RlpA-like"/>
    <property type="match status" value="1"/>
</dbReference>
<sequence length="128" mass="14142">MRREARAFAGAAVVFLLANQMAFGGEKHSKSFAGIASYYDKNYRGRTARGDRYDPTKFTAAHRTLPFGTRLRVTGPNKRSVVVEVNDRGPFIKTRVLDLSYAAATELRMIGHGLVRVTAEVQEPPAAQ</sequence>
<feature type="domain" description="RlpA-like protein double-psi beta-barrel" evidence="5">
    <location>
        <begin position="32"/>
        <end position="118"/>
    </location>
</feature>
<dbReference type="SUPFAM" id="SSF50685">
    <property type="entry name" value="Barwin-like endoglucanases"/>
    <property type="match status" value="1"/>
</dbReference>
<dbReference type="Proteomes" id="UP000254889">
    <property type="component" value="Chromosome"/>
</dbReference>
<dbReference type="Pfam" id="PF03330">
    <property type="entry name" value="DPBB_1"/>
    <property type="match status" value="1"/>
</dbReference>
<dbReference type="HAMAP" id="MF_02071">
    <property type="entry name" value="RlpA"/>
    <property type="match status" value="1"/>
</dbReference>
<evidence type="ECO:0000313" key="7">
    <source>
        <dbReference type="Proteomes" id="UP000254889"/>
    </source>
</evidence>
<dbReference type="KEGG" id="ptaw:DW352_01810"/>
<dbReference type="GO" id="GO:0071555">
    <property type="term" value="P:cell wall organization"/>
    <property type="evidence" value="ECO:0007669"/>
    <property type="project" value="UniProtKB-KW"/>
</dbReference>
<keyword evidence="7" id="KW-1185">Reference proteome</keyword>
<evidence type="ECO:0000313" key="6">
    <source>
        <dbReference type="EMBL" id="AXK79360.1"/>
    </source>
</evidence>
<dbReference type="OrthoDB" id="9779128at2"/>
<dbReference type="AlphaFoldDB" id="A0A345ZR13"/>
<evidence type="ECO:0000256" key="4">
    <source>
        <dbReference type="RuleBase" id="RU003495"/>
    </source>
</evidence>
<evidence type="ECO:0000256" key="1">
    <source>
        <dbReference type="ARBA" id="ARBA00023239"/>
    </source>
</evidence>
<dbReference type="EMBL" id="CP031417">
    <property type="protein sequence ID" value="AXK79360.1"/>
    <property type="molecule type" value="Genomic_DNA"/>
</dbReference>
<evidence type="ECO:0000256" key="3">
    <source>
        <dbReference type="HAMAP-Rule" id="MF_02071"/>
    </source>
</evidence>
<comment type="function">
    <text evidence="3">Lytic transglycosylase with a strong preference for naked glycan strands that lack stem peptides.</text>
</comment>
<dbReference type="InterPro" id="IPR034718">
    <property type="entry name" value="RlpA"/>
</dbReference>
<dbReference type="InterPro" id="IPR012997">
    <property type="entry name" value="RplA"/>
</dbReference>
<protein>
    <recommendedName>
        <fullName evidence="3">Endolytic peptidoglycan transglycosylase RlpA</fullName>
        <ecNumber evidence="3">4.2.2.-</ecNumber>
    </recommendedName>
</protein>
<reference evidence="6 7" key="1">
    <citation type="submission" date="2018-07" db="EMBL/GenBank/DDBJ databases">
        <authorList>
            <person name="Quirk P.G."/>
            <person name="Krulwich T.A."/>
        </authorList>
    </citation>
    <scope>NUCLEOTIDE SEQUENCE [LARGE SCALE GENOMIC DNA]</scope>
    <source>
        <strain evidence="6 7">CC-BB4</strain>
    </source>
</reference>
<dbReference type="GO" id="GO:0000270">
    <property type="term" value="P:peptidoglycan metabolic process"/>
    <property type="evidence" value="ECO:0007669"/>
    <property type="project" value="UniProtKB-UniRule"/>
</dbReference>
<dbReference type="GO" id="GO:0008932">
    <property type="term" value="F:lytic endotransglycosylase activity"/>
    <property type="evidence" value="ECO:0007669"/>
    <property type="project" value="UniProtKB-UniRule"/>
</dbReference>
<proteinExistence type="inferred from homology"/>
<evidence type="ECO:0000256" key="2">
    <source>
        <dbReference type="ARBA" id="ARBA00023316"/>
    </source>
</evidence>
<dbReference type="InterPro" id="IPR036908">
    <property type="entry name" value="RlpA-like_sf"/>
</dbReference>